<dbReference type="PANTHER" id="PTHR28511">
    <property type="entry name" value="ENDONUCLEASE V"/>
    <property type="match status" value="1"/>
</dbReference>
<dbReference type="GeneID" id="66163476"/>
<dbReference type="Gene3D" id="3.30.2170.10">
    <property type="entry name" value="archaeoglobus fulgidus dsm 4304 superfamily"/>
    <property type="match status" value="1"/>
</dbReference>
<organism evidence="8 9">
    <name type="scientific">Stygiolobus caldivivus</name>
    <dbReference type="NCBI Taxonomy" id="2824673"/>
    <lineage>
        <taxon>Archaea</taxon>
        <taxon>Thermoproteota</taxon>
        <taxon>Thermoprotei</taxon>
        <taxon>Sulfolobales</taxon>
        <taxon>Sulfolobaceae</taxon>
        <taxon>Stygiolobus</taxon>
    </lineage>
</organism>
<evidence type="ECO:0000256" key="6">
    <source>
        <dbReference type="ARBA" id="ARBA00022801"/>
    </source>
</evidence>
<dbReference type="EMBL" id="AP024597">
    <property type="protein sequence ID" value="BCU70456.1"/>
    <property type="molecule type" value="Genomic_DNA"/>
</dbReference>
<dbReference type="GO" id="GO:0005737">
    <property type="term" value="C:cytoplasm"/>
    <property type="evidence" value="ECO:0007669"/>
    <property type="project" value="UniProtKB-SubCell"/>
</dbReference>
<evidence type="ECO:0000256" key="1">
    <source>
        <dbReference type="ARBA" id="ARBA00001835"/>
    </source>
</evidence>
<proteinExistence type="predicted"/>
<dbReference type="RefSeq" id="WP_221287091.1">
    <property type="nucleotide sequence ID" value="NZ_AP024597.1"/>
</dbReference>
<evidence type="ECO:0000256" key="2">
    <source>
        <dbReference type="ARBA" id="ARBA00004496"/>
    </source>
</evidence>
<evidence type="ECO:0000256" key="7">
    <source>
        <dbReference type="ARBA" id="ARBA00022842"/>
    </source>
</evidence>
<protein>
    <submittedName>
        <fullName evidence="8">Endonuclease V</fullName>
    </submittedName>
</protein>
<keyword evidence="7" id="KW-0460">Magnesium</keyword>
<evidence type="ECO:0000313" key="9">
    <source>
        <dbReference type="Proteomes" id="UP000825123"/>
    </source>
</evidence>
<dbReference type="GO" id="GO:0016891">
    <property type="term" value="F:RNA endonuclease activity producing 5'-phosphomonoesters, hydrolytic mechanism"/>
    <property type="evidence" value="ECO:0007669"/>
    <property type="project" value="TreeGrafter"/>
</dbReference>
<gene>
    <name evidence="8" type="ORF">KN1_17530</name>
</gene>
<evidence type="ECO:0000256" key="5">
    <source>
        <dbReference type="ARBA" id="ARBA00022759"/>
    </source>
</evidence>
<dbReference type="Proteomes" id="UP000825123">
    <property type="component" value="Chromosome"/>
</dbReference>
<dbReference type="CDD" id="cd06559">
    <property type="entry name" value="Endonuclease_V"/>
    <property type="match status" value="1"/>
</dbReference>
<evidence type="ECO:0000256" key="3">
    <source>
        <dbReference type="ARBA" id="ARBA00022490"/>
    </source>
</evidence>
<dbReference type="AlphaFoldDB" id="A0A8D5ZJC1"/>
<keyword evidence="3" id="KW-0963">Cytoplasm</keyword>
<sequence length="199" mass="22080">MEDPLLNFLVKFQSLVARNVVISHLGVENVNKICALDVAYKGNKGYAVAVYFDGQGYDHNVVIDEVKFPYIPTFLFIREAPLMIKALEKYQDQCQLTLIDGHGLAHPRKSGIATVIGVLLDIPTIGVAKSRLFGEEVKEDSEIYILAHGEKVGIKKGKFYFSIGNKVDLNDVKVLARKGYPEILKLADKLSKEAKGKNS</sequence>
<keyword evidence="4" id="KW-0540">Nuclease</keyword>
<dbReference type="GO" id="GO:0043737">
    <property type="term" value="F:deoxyribonuclease V activity"/>
    <property type="evidence" value="ECO:0007669"/>
    <property type="project" value="UniProtKB-EC"/>
</dbReference>
<keyword evidence="9" id="KW-1185">Reference proteome</keyword>
<dbReference type="KEGG" id="csty:KN1_17530"/>
<name>A0A8D5ZJC1_9CREN</name>
<evidence type="ECO:0000256" key="4">
    <source>
        <dbReference type="ARBA" id="ARBA00022722"/>
    </source>
</evidence>
<reference evidence="8 9" key="1">
    <citation type="submission" date="2021-04" db="EMBL/GenBank/DDBJ databases">
        <title>Complete genome sequence of Stygiolobus sp. KN-1.</title>
        <authorList>
            <person name="Nakamura K."/>
            <person name="Sakai H."/>
            <person name="Kurosawa N."/>
        </authorList>
    </citation>
    <scope>NUCLEOTIDE SEQUENCE [LARGE SCALE GENOMIC DNA]</scope>
    <source>
        <strain evidence="8 9">KN-1</strain>
    </source>
</reference>
<dbReference type="GO" id="GO:0003727">
    <property type="term" value="F:single-stranded RNA binding"/>
    <property type="evidence" value="ECO:0007669"/>
    <property type="project" value="TreeGrafter"/>
</dbReference>
<keyword evidence="6" id="KW-0378">Hydrolase</keyword>
<comment type="catalytic activity">
    <reaction evidence="1">
        <text>Endonucleolytic cleavage at apurinic or apyrimidinic sites to products with a 5'-phosphate.</text>
        <dbReference type="EC" id="3.1.21.7"/>
    </reaction>
</comment>
<evidence type="ECO:0000313" key="8">
    <source>
        <dbReference type="EMBL" id="BCU70456.1"/>
    </source>
</evidence>
<comment type="subcellular location">
    <subcellularLocation>
        <location evidence="2">Cytoplasm</location>
    </subcellularLocation>
</comment>
<dbReference type="InterPro" id="IPR007581">
    <property type="entry name" value="Endonuclease-V"/>
</dbReference>
<dbReference type="Pfam" id="PF04493">
    <property type="entry name" value="Endonuclease_5"/>
    <property type="match status" value="1"/>
</dbReference>
<keyword evidence="5 8" id="KW-0255">Endonuclease</keyword>
<dbReference type="GO" id="GO:0006281">
    <property type="term" value="P:DNA repair"/>
    <property type="evidence" value="ECO:0007669"/>
    <property type="project" value="InterPro"/>
</dbReference>
<dbReference type="PANTHER" id="PTHR28511:SF1">
    <property type="entry name" value="ENDONUCLEASE V"/>
    <property type="match status" value="1"/>
</dbReference>
<accession>A0A8D5ZJC1</accession>